<feature type="region of interest" description="Disordered" evidence="1">
    <location>
        <begin position="1807"/>
        <end position="1885"/>
    </location>
</feature>
<dbReference type="InterPro" id="IPR016024">
    <property type="entry name" value="ARM-type_fold"/>
</dbReference>
<feature type="compositionally biased region" description="Basic residues" evidence="1">
    <location>
        <begin position="772"/>
        <end position="781"/>
    </location>
</feature>
<feature type="region of interest" description="Disordered" evidence="1">
    <location>
        <begin position="1115"/>
        <end position="1143"/>
    </location>
</feature>
<proteinExistence type="predicted"/>
<gene>
    <name evidence="2" type="ORF">ADUPG1_011066</name>
</gene>
<dbReference type="EMBL" id="BQXS01011830">
    <property type="protein sequence ID" value="GKT17234.1"/>
    <property type="molecule type" value="Genomic_DNA"/>
</dbReference>
<feature type="compositionally biased region" description="Polar residues" evidence="1">
    <location>
        <begin position="428"/>
        <end position="439"/>
    </location>
</feature>
<evidence type="ECO:0000313" key="3">
    <source>
        <dbReference type="Proteomes" id="UP001057375"/>
    </source>
</evidence>
<feature type="compositionally biased region" description="Polar residues" evidence="1">
    <location>
        <begin position="797"/>
        <end position="810"/>
    </location>
</feature>
<feature type="compositionally biased region" description="Low complexity" evidence="1">
    <location>
        <begin position="829"/>
        <end position="843"/>
    </location>
</feature>
<feature type="region of interest" description="Disordered" evidence="1">
    <location>
        <begin position="409"/>
        <end position="439"/>
    </location>
</feature>
<reference evidence="2" key="1">
    <citation type="submission" date="2022-03" db="EMBL/GenBank/DDBJ databases">
        <title>Draft genome sequence of Aduncisulcus paluster, a free-living microaerophilic Fornicata.</title>
        <authorList>
            <person name="Yuyama I."/>
            <person name="Kume K."/>
            <person name="Tamura T."/>
            <person name="Inagaki Y."/>
            <person name="Hashimoto T."/>
        </authorList>
    </citation>
    <scope>NUCLEOTIDE SEQUENCE</scope>
    <source>
        <strain evidence="2">NY0171</strain>
    </source>
</reference>
<name>A0ABQ5JUG3_9EUKA</name>
<dbReference type="Proteomes" id="UP001057375">
    <property type="component" value="Unassembled WGS sequence"/>
</dbReference>
<feature type="compositionally biased region" description="Acidic residues" evidence="1">
    <location>
        <begin position="2237"/>
        <end position="2269"/>
    </location>
</feature>
<organism evidence="2 3">
    <name type="scientific">Aduncisulcus paluster</name>
    <dbReference type="NCBI Taxonomy" id="2918883"/>
    <lineage>
        <taxon>Eukaryota</taxon>
        <taxon>Metamonada</taxon>
        <taxon>Carpediemonas-like organisms</taxon>
        <taxon>Aduncisulcus</taxon>
    </lineage>
</organism>
<protein>
    <submittedName>
        <fullName evidence="2">Uncharacterized protein</fullName>
    </submittedName>
</protein>
<comment type="caution">
    <text evidence="2">The sequence shown here is derived from an EMBL/GenBank/DDBJ whole genome shotgun (WGS) entry which is preliminary data.</text>
</comment>
<feature type="region of interest" description="Disordered" evidence="1">
    <location>
        <begin position="1427"/>
        <end position="1475"/>
    </location>
</feature>
<feature type="region of interest" description="Disordered" evidence="1">
    <location>
        <begin position="2226"/>
        <end position="2285"/>
    </location>
</feature>
<feature type="compositionally biased region" description="Basic residues" evidence="1">
    <location>
        <begin position="306"/>
        <end position="315"/>
    </location>
</feature>
<keyword evidence="3" id="KW-1185">Reference proteome</keyword>
<feature type="region of interest" description="Disordered" evidence="1">
    <location>
        <begin position="286"/>
        <end position="332"/>
    </location>
</feature>
<feature type="compositionally biased region" description="Basic and acidic residues" evidence="1">
    <location>
        <begin position="286"/>
        <end position="299"/>
    </location>
</feature>
<evidence type="ECO:0000256" key="1">
    <source>
        <dbReference type="SAM" id="MobiDB-lite"/>
    </source>
</evidence>
<accession>A0ABQ5JUG3</accession>
<sequence>MSGWTWNNDERMLWKPQVNECEEEEDEVKDYSLLLHPFTESMPFVMTERDLDSIFPAQSMSSKCKKVISSSHLPFIPAFFNQTLARLPSTLPPSTLLLPFLPMVTPLLLHTSLSSSALSIPALSFLGQYSRSICVSTVIQSCILTLSRGKGTYADVQDTLRDHNSSRSGMVYGSVRGKAVTDISAYQNDPSDIGYLAILSEMANEAITQFPKMSAIDKTLRQSSSLSSFSRSPSSPSSSLMAAYKLILEDYGLVSSGEWDFCVPVRSVGQVCALLGYDLTTKDASNEHDEGRSAFRDGSADGVLGKSKKKEKRKKSCDTRGMSSCLEPSKAAPHCHRKGIMSSCDIPPLPDFSTVQCDNKTDEVELDRKFVALACISAGARCIGTRGNNSVIDGVGAWESRRRRLAQKEEEEEIMRSIQSRNGDKSASKASTQPFPSSPSLPLTMCDHDMTCFLTPTLFSLLHNISSSSTTLTHQTLRSITSVLRCIPLISIYDVMEDQIMEKMNTMSAASLGSIGDSSGQSTTPSKSQFLFLGPSSSLPPAPPSLLSDISTSLSISSTLLSSLSPSSPQTVRGSVGVVEWMCNVDKWAECLCMKLCHVIERISADSDIGGVSGSEGGMIGSVQNKKGGTTEEGEEFFEGNDEENDADYEYRFSMTVFGNMTDRLFTKCFSMIIEVLNSITIELSQHSYISYLLCGVIHANPSIAIPMLFKRIIDPRLRKIQTLSHSELSYTLYMLTLCVWNNGNLFVKGGSDGIDTILQLLRTRNEEKRRGKERRKRKRAQERLQTIETCREEETSSVASSRCESPVDSTDTKPIRSNVPPMTHFSLSGSPKPISTLSSSSSSSHGSSSSLLLSPSSQPVSNKCGESMSPYLNLLLSYLHIILSHIDTFSAHHMSIFSLLSYSVTYTLSHSAVNIGKISYKSYSDVSSSSSTSNSKLSAMARSFLPSHELSQLENTHGSTGIIYPWFLLNKDPVFRKLGGAVWGESAAIDLFEKVHALDKAVSLAQKASIRVSDYGIDIPKLKSIWNQEELTLQTKGIGWDSIASSMIEGEEYNLTEYPAHCTVSALKLVAFAFEYDPDVLIHRNITRQAESTLASSTSLTSFGGKHDLTAFGRRKKRGSEVSIPKDQKATQVKASSSHLGTTHAHVPMKISHVSSIREKVIIKDEETGADGSVEEYSLGKRRSSPLCVEEKYLSGSSCSGSHETSSVSLSSPFMKHSKESKPASLTSSLYVTHIGTSAGKKALLYPAHDGIEFFTPSRVCSEFCNIWANEVYRSACGFACAICTDSNLDGEEEPEKVLAKREGSIGFPGSLSSSLKSFVSCMGDVTIRERDMKKLRRRLSEQDEREDSKSKYSININNRLALFEVVGTCIFALETISHKFTHLSATSMKGKSMGGKCDDVSVSLDDLIEEAQDTFRCVSFGEKAKSGSGGMKWFWENGTSGSKQRSSHSDSEESSSTMKKEESQSDIVPTDVNGTIPFEKLPKSLNGFRTPLLLTSNDMTNLPPDRILWTPYSYFSFGRHPLLYSHQYYVPVANGNGIRKSLSEDGGTIYPADSSPNPSTLYANALVHKDVLEGYGMDDGQYGIDIVLNHPFSGLFSHDVADKTTNKNITKKLAAHTKDIKGEEEGEESTQDVSCVESSHMSRLSFLSSIAALVQLLASIRIPHTQQYIRQLLVGITTTLGMTKFKSHLPSITDIYHRPSSFLSFHKPFTASYLDVAAASQRAIDMRYSYQLQSHTLSASESSLLSRLLLNVCGSEYSTTSNIELCLYAAMSCGNSSISDGLLGVICECIKFKSKELVILKEKESQEKKRKGKSKGKQHSHHKFDEEEDVVSSNSGSDEVGSASQDQEEEEHHDEPQSGEVDNGSAVKGEENENLGTNGNGSSISSQVSVQETLILNLICIAHVLYSVFEKFSTVRDFLMFNSLIDLTTVPLGEELEGVVVEILDNVSPVIQVGLSIQDNVKVCGPPECVRVDRNSEIATSVDSSKHEGCVFISNPLCVFPDGSEVVTYLPFSPPQMVNLRTICKVDNHSCLSSSMMFQSYLLSLALNAVKERNNTLLAASLKYLAFLSSRYVPHPSNVLSVLLYIMAHSHTSNMTALNLSIDLFMGVCSKELPSSELPLTREQRLEQGGTQRNFKFCQTRLDASSVSPLPITMKSGKRKSASSPIEVVPTSMMGSYPYSIHHCPGCYDGAFYSDLAKCSDCLTPLVFNGDPWVSMLHLIDGETSGHIGNNEVNVGDEEQKEEEEGDEEEEIEEEEEEEEEEVEEEEPMKSDVHGDGGEEETI</sequence>
<feature type="compositionally biased region" description="Basic and acidic residues" evidence="1">
    <location>
        <begin position="2270"/>
        <end position="2279"/>
    </location>
</feature>
<dbReference type="SUPFAM" id="SSF48371">
    <property type="entry name" value="ARM repeat"/>
    <property type="match status" value="1"/>
</dbReference>
<evidence type="ECO:0000313" key="2">
    <source>
        <dbReference type="EMBL" id="GKT17234.1"/>
    </source>
</evidence>
<feature type="non-terminal residue" evidence="2">
    <location>
        <position position="2285"/>
    </location>
</feature>
<feature type="compositionally biased region" description="Polar residues" evidence="1">
    <location>
        <begin position="1131"/>
        <end position="1142"/>
    </location>
</feature>
<feature type="compositionally biased region" description="Basic residues" evidence="1">
    <location>
        <begin position="1810"/>
        <end position="1824"/>
    </location>
</feature>
<feature type="region of interest" description="Disordered" evidence="1">
    <location>
        <begin position="767"/>
        <end position="843"/>
    </location>
</feature>